<evidence type="ECO:0000313" key="5">
    <source>
        <dbReference type="Proteomes" id="UP000199073"/>
    </source>
</evidence>
<dbReference type="InterPro" id="IPR003593">
    <property type="entry name" value="AAA+_ATPase"/>
</dbReference>
<keyword evidence="2" id="KW-1133">Transmembrane helix</keyword>
<dbReference type="InterPro" id="IPR027417">
    <property type="entry name" value="P-loop_NTPase"/>
</dbReference>
<dbReference type="InterPro" id="IPR052026">
    <property type="entry name" value="ExeA_AAA_ATPase_DNA-bind"/>
</dbReference>
<dbReference type="InterPro" id="IPR049945">
    <property type="entry name" value="AAA_22"/>
</dbReference>
<feature type="transmembrane region" description="Helical" evidence="2">
    <location>
        <begin position="285"/>
        <end position="304"/>
    </location>
</feature>
<dbReference type="RefSeq" id="WP_092220312.1">
    <property type="nucleotide sequence ID" value="NZ_FNJI01000005.1"/>
</dbReference>
<feature type="region of interest" description="Disordered" evidence="1">
    <location>
        <begin position="328"/>
        <end position="358"/>
    </location>
</feature>
<dbReference type="CDD" id="cd00009">
    <property type="entry name" value="AAA"/>
    <property type="match status" value="1"/>
</dbReference>
<organism evidence="4 5">
    <name type="scientific">Desulforhopalus singaporensis</name>
    <dbReference type="NCBI Taxonomy" id="91360"/>
    <lineage>
        <taxon>Bacteria</taxon>
        <taxon>Pseudomonadati</taxon>
        <taxon>Thermodesulfobacteriota</taxon>
        <taxon>Desulfobulbia</taxon>
        <taxon>Desulfobulbales</taxon>
        <taxon>Desulfocapsaceae</taxon>
        <taxon>Desulforhopalus</taxon>
    </lineage>
</organism>
<dbReference type="STRING" id="91360.SAMN05660330_00954"/>
<dbReference type="Proteomes" id="UP000199073">
    <property type="component" value="Unassembled WGS sequence"/>
</dbReference>
<proteinExistence type="predicted"/>
<keyword evidence="2" id="KW-0812">Transmembrane</keyword>
<dbReference type="SUPFAM" id="SSF52540">
    <property type="entry name" value="P-loop containing nucleoside triphosphate hydrolases"/>
    <property type="match status" value="1"/>
</dbReference>
<feature type="domain" description="AAA+ ATPase" evidence="3">
    <location>
        <begin position="42"/>
        <end position="195"/>
    </location>
</feature>
<dbReference type="GO" id="GO:0016887">
    <property type="term" value="F:ATP hydrolysis activity"/>
    <property type="evidence" value="ECO:0007669"/>
    <property type="project" value="InterPro"/>
</dbReference>
<dbReference type="Gene3D" id="3.40.50.300">
    <property type="entry name" value="P-loop containing nucleotide triphosphate hydrolases"/>
    <property type="match status" value="1"/>
</dbReference>
<dbReference type="EMBL" id="FNJI01000005">
    <property type="protein sequence ID" value="SDO74512.1"/>
    <property type="molecule type" value="Genomic_DNA"/>
</dbReference>
<dbReference type="PANTHER" id="PTHR35894">
    <property type="entry name" value="GENERAL SECRETION PATHWAY PROTEIN A-RELATED"/>
    <property type="match status" value="1"/>
</dbReference>
<dbReference type="SMART" id="SM00382">
    <property type="entry name" value="AAA"/>
    <property type="match status" value="1"/>
</dbReference>
<dbReference type="Pfam" id="PF13401">
    <property type="entry name" value="AAA_22"/>
    <property type="match status" value="1"/>
</dbReference>
<dbReference type="AlphaFoldDB" id="A0A1H0M207"/>
<protein>
    <submittedName>
        <fullName evidence="4">Type II secretory pathway, component ExeA (Predicted ATPase)</fullName>
    </submittedName>
</protein>
<evidence type="ECO:0000259" key="3">
    <source>
        <dbReference type="SMART" id="SM00382"/>
    </source>
</evidence>
<dbReference type="OrthoDB" id="9779230at2"/>
<name>A0A1H0M207_9BACT</name>
<reference evidence="4 5" key="1">
    <citation type="submission" date="2016-10" db="EMBL/GenBank/DDBJ databases">
        <authorList>
            <person name="de Groot N.N."/>
        </authorList>
    </citation>
    <scope>NUCLEOTIDE SEQUENCE [LARGE SCALE GENOMIC DNA]</scope>
    <source>
        <strain evidence="4 5">DSM 12130</strain>
    </source>
</reference>
<evidence type="ECO:0000256" key="2">
    <source>
        <dbReference type="SAM" id="Phobius"/>
    </source>
</evidence>
<keyword evidence="5" id="KW-1185">Reference proteome</keyword>
<evidence type="ECO:0000313" key="4">
    <source>
        <dbReference type="EMBL" id="SDO74512.1"/>
    </source>
</evidence>
<dbReference type="PANTHER" id="PTHR35894:SF1">
    <property type="entry name" value="PHOSPHORIBULOKINASE _ URIDINE KINASE FAMILY"/>
    <property type="match status" value="1"/>
</dbReference>
<feature type="compositionally biased region" description="Polar residues" evidence="1">
    <location>
        <begin position="345"/>
        <end position="358"/>
    </location>
</feature>
<accession>A0A1H0M207</accession>
<sequence length="358" mass="39392">MYTRYFGLKEKPFTIAPNPNYLFMSEQHQEALAHLLYGLNSEGCIILLTGDIGTGKTTICRSLLQRLPQDTEVAVVFNPKQTITELLGSICEELGIKNIKEGSSAKALVDALNEHLLNSHARGKNTALIIDEAQNLDVEILEQLRLLTNLETDTRKLLQIVLIGQPELRTILQAPELEQINQRITTRYHLGPLCRADIDAYVEHRLAKAGIPPILKLFDQKALNYLAKTSRGIPRIINTLCDRALLGAYATNNVTVSHSIIKNARKEITQGFSSVSRPPERTGKIAALVLSALALLGGSVLLFLQFSPYSMSDLPALNRIRQEQPQQLSALTNGADNGPLAASDASRSQQPTLSEAKE</sequence>
<evidence type="ECO:0000256" key="1">
    <source>
        <dbReference type="SAM" id="MobiDB-lite"/>
    </source>
</evidence>
<keyword evidence="2" id="KW-0472">Membrane</keyword>
<gene>
    <name evidence="4" type="ORF">SAMN05660330_00954</name>
</gene>